<organism evidence="8 9">
    <name type="scientific">Jatrophihabitans lederbergiae</name>
    <dbReference type="NCBI Taxonomy" id="3075547"/>
    <lineage>
        <taxon>Bacteria</taxon>
        <taxon>Bacillati</taxon>
        <taxon>Actinomycetota</taxon>
        <taxon>Actinomycetes</taxon>
        <taxon>Jatrophihabitantales</taxon>
        <taxon>Jatrophihabitantaceae</taxon>
        <taxon>Jatrophihabitans</taxon>
    </lineage>
</organism>
<feature type="binding site" evidence="6">
    <location>
        <position position="5"/>
    </location>
    <ligand>
        <name>Mg(2+)</name>
        <dbReference type="ChEBI" id="CHEBI:18420"/>
    </ligand>
</feature>
<dbReference type="Proteomes" id="UP001183176">
    <property type="component" value="Unassembled WGS sequence"/>
</dbReference>
<dbReference type="EC" id="3.1.-.-" evidence="6"/>
<comment type="similarity">
    <text evidence="6">Belongs to the PINc/VapC protein family.</text>
</comment>
<evidence type="ECO:0000256" key="3">
    <source>
        <dbReference type="ARBA" id="ARBA00022723"/>
    </source>
</evidence>
<evidence type="ECO:0000259" key="7">
    <source>
        <dbReference type="Pfam" id="PF01850"/>
    </source>
</evidence>
<name>A0ABU2J5Q0_9ACTN</name>
<evidence type="ECO:0000313" key="9">
    <source>
        <dbReference type="Proteomes" id="UP001183176"/>
    </source>
</evidence>
<keyword evidence="3 6" id="KW-0479">Metal-binding</keyword>
<evidence type="ECO:0000256" key="2">
    <source>
        <dbReference type="ARBA" id="ARBA00022722"/>
    </source>
</evidence>
<keyword evidence="9" id="KW-1185">Reference proteome</keyword>
<dbReference type="InterPro" id="IPR002716">
    <property type="entry name" value="PIN_dom"/>
</dbReference>
<evidence type="ECO:0000256" key="5">
    <source>
        <dbReference type="ARBA" id="ARBA00022842"/>
    </source>
</evidence>
<evidence type="ECO:0000256" key="1">
    <source>
        <dbReference type="ARBA" id="ARBA00022649"/>
    </source>
</evidence>
<dbReference type="Gene3D" id="3.40.50.1010">
    <property type="entry name" value="5'-nuclease"/>
    <property type="match status" value="1"/>
</dbReference>
<dbReference type="InterPro" id="IPR029060">
    <property type="entry name" value="PIN-like_dom_sf"/>
</dbReference>
<dbReference type="SUPFAM" id="SSF88723">
    <property type="entry name" value="PIN domain-like"/>
    <property type="match status" value="1"/>
</dbReference>
<dbReference type="EMBL" id="JAVREH010000002">
    <property type="protein sequence ID" value="MDT0260309.1"/>
    <property type="molecule type" value="Genomic_DNA"/>
</dbReference>
<dbReference type="NCBIfam" id="TIGR00028">
    <property type="entry name" value="Mtu_PIN_fam"/>
    <property type="match status" value="1"/>
</dbReference>
<keyword evidence="1 6" id="KW-1277">Toxin-antitoxin system</keyword>
<keyword evidence="2 6" id="KW-0540">Nuclease</keyword>
<comment type="cofactor">
    <cofactor evidence="6">
        <name>Mg(2+)</name>
        <dbReference type="ChEBI" id="CHEBI:18420"/>
    </cofactor>
</comment>
<feature type="binding site" evidence="6">
    <location>
        <position position="108"/>
    </location>
    <ligand>
        <name>Mg(2+)</name>
        <dbReference type="ChEBI" id="CHEBI:18420"/>
    </ligand>
</feature>
<comment type="caution">
    <text evidence="8">The sequence shown here is derived from an EMBL/GenBank/DDBJ whole genome shotgun (WGS) entry which is preliminary data.</text>
</comment>
<reference evidence="9" key="1">
    <citation type="submission" date="2023-07" db="EMBL/GenBank/DDBJ databases">
        <title>30 novel species of actinomycetes from the DSMZ collection.</title>
        <authorList>
            <person name="Nouioui I."/>
        </authorList>
    </citation>
    <scope>NUCLEOTIDE SEQUENCE [LARGE SCALE GENOMIC DNA]</scope>
    <source>
        <strain evidence="9">DSM 44399</strain>
    </source>
</reference>
<dbReference type="InterPro" id="IPR006226">
    <property type="entry name" value="Mtu_PIN"/>
</dbReference>
<dbReference type="Pfam" id="PF01850">
    <property type="entry name" value="PIN"/>
    <property type="match status" value="1"/>
</dbReference>
<feature type="domain" description="PIN" evidence="7">
    <location>
        <begin position="2"/>
        <end position="134"/>
    </location>
</feature>
<dbReference type="HAMAP" id="MF_00265">
    <property type="entry name" value="VapC_Nob1"/>
    <property type="match status" value="1"/>
</dbReference>
<sequence>MIAVDTNVLVYAHRPDSPFHQRAKLALTELAEGGATWALPWPCIHEFYAVVSNPRVFTVPTPAATALDQVLAWTESPSLRLLTESAAHLATLTRLVAAAGLVGAAVHDARIAAICLDHGIRTLLTMDRDFSRFPGLPTRSLLA</sequence>
<keyword evidence="4 6" id="KW-0378">Hydrolase</keyword>
<evidence type="ECO:0000256" key="4">
    <source>
        <dbReference type="ARBA" id="ARBA00022801"/>
    </source>
</evidence>
<evidence type="ECO:0000256" key="6">
    <source>
        <dbReference type="HAMAP-Rule" id="MF_00265"/>
    </source>
</evidence>
<dbReference type="RefSeq" id="WP_311421461.1">
    <property type="nucleotide sequence ID" value="NZ_JAVREH010000002.1"/>
</dbReference>
<proteinExistence type="inferred from homology"/>
<evidence type="ECO:0000313" key="8">
    <source>
        <dbReference type="EMBL" id="MDT0260309.1"/>
    </source>
</evidence>
<accession>A0ABU2J5Q0</accession>
<gene>
    <name evidence="6" type="primary">vapC</name>
    <name evidence="8" type="ORF">RM423_02760</name>
</gene>
<keyword evidence="5 6" id="KW-0460">Magnesium</keyword>
<protein>
    <recommendedName>
        <fullName evidence="6">Ribonuclease VapC</fullName>
        <shortName evidence="6">RNase VapC</shortName>
        <ecNumber evidence="6">3.1.-.-</ecNumber>
    </recommendedName>
    <alternativeName>
        <fullName evidence="6">Toxin VapC</fullName>
    </alternativeName>
</protein>
<dbReference type="InterPro" id="IPR022907">
    <property type="entry name" value="VapC_family"/>
</dbReference>
<comment type="function">
    <text evidence="6">Toxic component of a toxin-antitoxin (TA) system. An RNase.</text>
</comment>
<keyword evidence="6" id="KW-0800">Toxin</keyword>